<name>G5K382_9STRE</name>
<comment type="caution">
    <text evidence="1">The sequence shown here is derived from an EMBL/GenBank/DDBJ whole genome shotgun (WGS) entry which is preliminary data.</text>
</comment>
<gene>
    <name evidence="1" type="ORF">STRIC_1251</name>
</gene>
<organism evidence="1 2">
    <name type="scientific">Streptococcus ictaluri 707-05</name>
    <dbReference type="NCBI Taxonomy" id="764299"/>
    <lineage>
        <taxon>Bacteria</taxon>
        <taxon>Bacillati</taxon>
        <taxon>Bacillota</taxon>
        <taxon>Bacilli</taxon>
        <taxon>Lactobacillales</taxon>
        <taxon>Streptococcaceae</taxon>
        <taxon>Streptococcus</taxon>
    </lineage>
</organism>
<evidence type="ECO:0000313" key="1">
    <source>
        <dbReference type="EMBL" id="EHI69886.1"/>
    </source>
</evidence>
<dbReference type="OrthoDB" id="2220057at2"/>
<dbReference type="eggNOG" id="ENOG503445I">
    <property type="taxonomic scope" value="Bacteria"/>
</dbReference>
<reference evidence="1 2" key="1">
    <citation type="journal article" date="2014" name="Int. J. Syst. Evol. Microbiol.">
        <title>Phylogenomics and the dynamic genome evolution of the genus Streptococcus.</title>
        <authorList>
            <consortium name="The Broad Institute Genome Sequencing Platform"/>
            <person name="Richards V.P."/>
            <person name="Palmer S.R."/>
            <person name="Pavinski Bitar P.D."/>
            <person name="Qin X."/>
            <person name="Weinstock G.M."/>
            <person name="Highlander S.K."/>
            <person name="Town C.D."/>
            <person name="Burne R.A."/>
            <person name="Stanhope M.J."/>
        </authorList>
    </citation>
    <scope>NUCLEOTIDE SEQUENCE [LARGE SCALE GENOMIC DNA]</scope>
    <source>
        <strain evidence="1 2">707-05</strain>
    </source>
</reference>
<evidence type="ECO:0008006" key="3">
    <source>
        <dbReference type="Google" id="ProtNLM"/>
    </source>
</evidence>
<keyword evidence="2" id="KW-1185">Reference proteome</keyword>
<dbReference type="Proteomes" id="UP000003330">
    <property type="component" value="Unassembled WGS sequence"/>
</dbReference>
<proteinExistence type="predicted"/>
<dbReference type="AlphaFoldDB" id="G5K382"/>
<evidence type="ECO:0000313" key="2">
    <source>
        <dbReference type="Proteomes" id="UP000003330"/>
    </source>
</evidence>
<dbReference type="STRING" id="764299.STRIC_1251"/>
<dbReference type="EMBL" id="AEUX02000006">
    <property type="protein sequence ID" value="EHI69886.1"/>
    <property type="molecule type" value="Genomic_DNA"/>
</dbReference>
<accession>G5K382</accession>
<sequence length="160" mass="18313">MAKKIKRTLGAFGKLISIIPDTTEIIGKTIDNTRPIIEKHMEQKHEKNMQMTHLDDVINLPVDKAQSHLEQLGFVVATLPVKPHKKWLSASLDEVVQMSLRPGKHKKGSLVKLYYITMDVLDRSQELLDKETLKTVERNQKIADTFDTVKHIRIPIGKKK</sequence>
<dbReference type="RefSeq" id="WP_008089511.1">
    <property type="nucleotide sequence ID" value="NZ_AEUX02000006.1"/>
</dbReference>
<protein>
    <recommendedName>
        <fullName evidence="3">PASTA domain protein</fullName>
    </recommendedName>
</protein>